<dbReference type="EMBL" id="JAGTJQ010000005">
    <property type="protein sequence ID" value="KAH7031329.1"/>
    <property type="molecule type" value="Genomic_DNA"/>
</dbReference>
<organism evidence="2 3">
    <name type="scientific">Microdochium trichocladiopsis</name>
    <dbReference type="NCBI Taxonomy" id="1682393"/>
    <lineage>
        <taxon>Eukaryota</taxon>
        <taxon>Fungi</taxon>
        <taxon>Dikarya</taxon>
        <taxon>Ascomycota</taxon>
        <taxon>Pezizomycotina</taxon>
        <taxon>Sordariomycetes</taxon>
        <taxon>Xylariomycetidae</taxon>
        <taxon>Xylariales</taxon>
        <taxon>Microdochiaceae</taxon>
        <taxon>Microdochium</taxon>
    </lineage>
</organism>
<keyword evidence="3" id="KW-1185">Reference proteome</keyword>
<gene>
    <name evidence="2" type="ORF">B0I36DRAFT_121632</name>
</gene>
<reference evidence="2" key="1">
    <citation type="journal article" date="2021" name="Nat. Commun.">
        <title>Genetic determinants of endophytism in the Arabidopsis root mycobiome.</title>
        <authorList>
            <person name="Mesny F."/>
            <person name="Miyauchi S."/>
            <person name="Thiergart T."/>
            <person name="Pickel B."/>
            <person name="Atanasova L."/>
            <person name="Karlsson M."/>
            <person name="Huettel B."/>
            <person name="Barry K.W."/>
            <person name="Haridas S."/>
            <person name="Chen C."/>
            <person name="Bauer D."/>
            <person name="Andreopoulos W."/>
            <person name="Pangilinan J."/>
            <person name="LaButti K."/>
            <person name="Riley R."/>
            <person name="Lipzen A."/>
            <person name="Clum A."/>
            <person name="Drula E."/>
            <person name="Henrissat B."/>
            <person name="Kohler A."/>
            <person name="Grigoriev I.V."/>
            <person name="Martin F.M."/>
            <person name="Hacquard S."/>
        </authorList>
    </citation>
    <scope>NUCLEOTIDE SEQUENCE</scope>
    <source>
        <strain evidence="2">MPI-CAGE-CH-0230</strain>
    </source>
</reference>
<evidence type="ECO:0000313" key="2">
    <source>
        <dbReference type="EMBL" id="KAH7031329.1"/>
    </source>
</evidence>
<feature type="transmembrane region" description="Helical" evidence="1">
    <location>
        <begin position="92"/>
        <end position="111"/>
    </location>
</feature>
<dbReference type="GeneID" id="70177590"/>
<evidence type="ECO:0000256" key="1">
    <source>
        <dbReference type="SAM" id="Phobius"/>
    </source>
</evidence>
<dbReference type="Proteomes" id="UP000756346">
    <property type="component" value="Unassembled WGS sequence"/>
</dbReference>
<keyword evidence="1" id="KW-0472">Membrane</keyword>
<proteinExistence type="predicted"/>
<evidence type="ECO:0000313" key="3">
    <source>
        <dbReference type="Proteomes" id="UP000756346"/>
    </source>
</evidence>
<protein>
    <submittedName>
        <fullName evidence="2">Uncharacterized protein</fullName>
    </submittedName>
</protein>
<keyword evidence="1" id="KW-1133">Transmembrane helix</keyword>
<sequence length="191" mass="21170">MSCLPQATSQREETKTSNITLHLHDDHYKSCPAGCRDTPVTTNQPDTSMLSHKVTMATLGSRSGRPYGSSSLGYSLGSSVRTPTHNSGGPPILSWVIMVFSFGPSSSILPFRKKKKRRKRERGSRSGARTFEEKSTCGVCVNVCVCVCFMATTRCVNMYVFIGIGSSRRPWRFQQVTILFRLLLAPRSFHG</sequence>
<keyword evidence="1" id="KW-0812">Transmembrane</keyword>
<comment type="caution">
    <text evidence="2">The sequence shown here is derived from an EMBL/GenBank/DDBJ whole genome shotgun (WGS) entry which is preliminary data.</text>
</comment>
<accession>A0A9P8Y6S9</accession>
<dbReference type="AlphaFoldDB" id="A0A9P8Y6S9"/>
<name>A0A9P8Y6S9_9PEZI</name>
<dbReference type="RefSeq" id="XP_046013009.1">
    <property type="nucleotide sequence ID" value="XM_046148044.1"/>
</dbReference>